<gene>
    <name evidence="3" type="ORF">M4V62_17735</name>
</gene>
<name>A0ABY4PUN9_9ACTN</name>
<accession>A0ABY4PUN9</accession>
<keyword evidence="2" id="KW-0812">Transmembrane</keyword>
<keyword evidence="2" id="KW-1133">Transmembrane helix</keyword>
<evidence type="ECO:0000313" key="3">
    <source>
        <dbReference type="EMBL" id="UQT56787.1"/>
    </source>
</evidence>
<evidence type="ECO:0000256" key="2">
    <source>
        <dbReference type="SAM" id="Phobius"/>
    </source>
</evidence>
<dbReference type="RefSeq" id="WP_249588241.1">
    <property type="nucleotide sequence ID" value="NZ_BAAAQL010000040.1"/>
</dbReference>
<dbReference type="EMBL" id="CP097289">
    <property type="protein sequence ID" value="UQT56787.1"/>
    <property type="molecule type" value="Genomic_DNA"/>
</dbReference>
<evidence type="ECO:0000313" key="4">
    <source>
        <dbReference type="Proteomes" id="UP000829992"/>
    </source>
</evidence>
<evidence type="ECO:0000256" key="1">
    <source>
        <dbReference type="SAM" id="MobiDB-lite"/>
    </source>
</evidence>
<feature type="region of interest" description="Disordered" evidence="1">
    <location>
        <begin position="90"/>
        <end position="129"/>
    </location>
</feature>
<organism evidence="3 4">
    <name type="scientific">Streptomyces durmitorensis</name>
    <dbReference type="NCBI Taxonomy" id="319947"/>
    <lineage>
        <taxon>Bacteria</taxon>
        <taxon>Bacillati</taxon>
        <taxon>Actinomycetota</taxon>
        <taxon>Actinomycetes</taxon>
        <taxon>Kitasatosporales</taxon>
        <taxon>Streptomycetaceae</taxon>
        <taxon>Streptomyces</taxon>
    </lineage>
</organism>
<feature type="transmembrane region" description="Helical" evidence="2">
    <location>
        <begin position="60"/>
        <end position="81"/>
    </location>
</feature>
<reference evidence="3 4" key="1">
    <citation type="submission" date="2022-05" db="EMBL/GenBank/DDBJ databases">
        <authorList>
            <person name="Zhou X."/>
            <person name="Li K."/>
            <person name="Man Y."/>
        </authorList>
    </citation>
    <scope>NUCLEOTIDE SEQUENCE [LARGE SCALE GENOMIC DNA]</scope>
    <source>
        <strain evidence="3 4">MS405</strain>
    </source>
</reference>
<proteinExistence type="predicted"/>
<sequence length="275" mass="29701">MHWNTETQRWEPGVDPSVEPVPPRNPDGRGASGVPGAPRAPGERFPGYGPPSGRPRRRHLAVVVVVGALVACGLGGSWLVWGRDDGGNGRADGRPAVSASAPTSGPGDRASASAPTPLPGNRASPVPEGYEMRKDPKGFATAVPRGWVRSTEGVQVYYHSPDGSSWLQVSTPSGLEMTPYEALRRTSEALKGGDDPLPGYRQDKLVEFNDITSMLSFTYDSPDDRERRRVMDWAFMTENAGPQYAVLVDGPADEWPLQQSRSKIALDCFLPRPGR</sequence>
<keyword evidence="2" id="KW-0472">Membrane</keyword>
<keyword evidence="4" id="KW-1185">Reference proteome</keyword>
<protein>
    <submittedName>
        <fullName evidence="3">Uncharacterized protein</fullName>
    </submittedName>
</protein>
<dbReference type="Proteomes" id="UP000829992">
    <property type="component" value="Chromosome"/>
</dbReference>
<feature type="region of interest" description="Disordered" evidence="1">
    <location>
        <begin position="1"/>
        <end position="55"/>
    </location>
</feature>